<comment type="subcellular location">
    <subcellularLocation>
        <location evidence="1">Cell outer membrane</location>
    </subcellularLocation>
</comment>
<dbReference type="InterPro" id="IPR033985">
    <property type="entry name" value="SusD-like_N"/>
</dbReference>
<evidence type="ECO:0000256" key="2">
    <source>
        <dbReference type="ARBA" id="ARBA00006275"/>
    </source>
</evidence>
<evidence type="ECO:0000256" key="1">
    <source>
        <dbReference type="ARBA" id="ARBA00004442"/>
    </source>
</evidence>
<keyword evidence="3" id="KW-0732">Signal</keyword>
<evidence type="ECO:0000256" key="3">
    <source>
        <dbReference type="ARBA" id="ARBA00022729"/>
    </source>
</evidence>
<comment type="caution">
    <text evidence="8">The sequence shown here is derived from an EMBL/GenBank/DDBJ whole genome shotgun (WGS) entry which is preliminary data.</text>
</comment>
<evidence type="ECO:0000259" key="7">
    <source>
        <dbReference type="Pfam" id="PF14322"/>
    </source>
</evidence>
<dbReference type="AlphaFoldDB" id="A0A7J5JR63"/>
<dbReference type="InterPro" id="IPR011990">
    <property type="entry name" value="TPR-like_helical_dom_sf"/>
</dbReference>
<dbReference type="EMBL" id="WCSB01000005">
    <property type="protein sequence ID" value="KAB4453637.1"/>
    <property type="molecule type" value="Genomic_DNA"/>
</dbReference>
<keyword evidence="5" id="KW-0998">Cell outer membrane</keyword>
<name>A0A7J5JR63_BACT4</name>
<dbReference type="PROSITE" id="PS51257">
    <property type="entry name" value="PROKAR_LIPOPROTEIN"/>
    <property type="match status" value="1"/>
</dbReference>
<accession>A0A7J5JR63</accession>
<dbReference type="GO" id="GO:0009279">
    <property type="term" value="C:cell outer membrane"/>
    <property type="evidence" value="ECO:0007669"/>
    <property type="project" value="UniProtKB-SubCell"/>
</dbReference>
<evidence type="ECO:0000313" key="9">
    <source>
        <dbReference type="Proteomes" id="UP000460317"/>
    </source>
</evidence>
<dbReference type="RefSeq" id="WP_130041500.1">
    <property type="nucleotide sequence ID" value="NZ_RCXW01000005.1"/>
</dbReference>
<dbReference type="Pfam" id="PF14322">
    <property type="entry name" value="SusD-like_3"/>
    <property type="match status" value="1"/>
</dbReference>
<protein>
    <submittedName>
        <fullName evidence="8">RagB/SusD family nutrient uptake outer membrane protein</fullName>
    </submittedName>
</protein>
<comment type="similarity">
    <text evidence="2">Belongs to the SusD family.</text>
</comment>
<sequence length="586" mass="66279">MKKIFLFLIVVVLFSGCDDLFEPAPENYRDKDAMYDEAAYALGILMNGYTCIPTNSWSFSDVATDDAVSNDPTNGYRKMATGSWTSSVNNEDIWAKGFAVIQYMNIMLEEADKVNWDSQENLKRMFADRTKGEAYALRGLFMYYLLRAHGGWSEDGTLLGVPIWKESVGIDADFNRSRATFEECMKQMYDDFKSAEEYLPLDFDNIDSDADVPAKYSGISKGDYNRVFGINSRLRLTKRIVEGIRARAALMAASPAYADGNTTTWEDAANYAAQVLDRIGGISGLDKENGLTWYNNQTEIDGLGEGSNPKEILWRNGIESNHSIESDNYPPTLYGNGRINPTQNLVDAFPMANGYPITDTENSGYVATNPYEKRDPRLAKYIIFNGSTMGPLGKTITTVGSSTNDGVNQTETSTRTGYYMRKLLREDVNLDPLTTNEQKHYIPHIRYTEIFLSYAEAANQAWGPTGKGGHNYSAYDVIKAIRERAGVGLENGDPYLESAKNNRDMMTELIRNERRLELCFEGFRFWDLRRWKANINEAARGINLQNGAYSPTNVENRLYQEYMYFGPIPHSEILKWDALIQNKGWK</sequence>
<evidence type="ECO:0000256" key="4">
    <source>
        <dbReference type="ARBA" id="ARBA00023136"/>
    </source>
</evidence>
<feature type="domain" description="RagB/SusD" evidence="6">
    <location>
        <begin position="326"/>
        <end position="585"/>
    </location>
</feature>
<organism evidence="8 9">
    <name type="scientific">Bacteroides thetaiotaomicron</name>
    <dbReference type="NCBI Taxonomy" id="818"/>
    <lineage>
        <taxon>Bacteria</taxon>
        <taxon>Pseudomonadati</taxon>
        <taxon>Bacteroidota</taxon>
        <taxon>Bacteroidia</taxon>
        <taxon>Bacteroidales</taxon>
        <taxon>Bacteroidaceae</taxon>
        <taxon>Bacteroides</taxon>
    </lineage>
</organism>
<dbReference type="Proteomes" id="UP000460317">
    <property type="component" value="Unassembled WGS sequence"/>
</dbReference>
<proteinExistence type="inferred from homology"/>
<evidence type="ECO:0000256" key="5">
    <source>
        <dbReference type="ARBA" id="ARBA00023237"/>
    </source>
</evidence>
<gene>
    <name evidence="8" type="ORF">GAN93_07900</name>
</gene>
<dbReference type="SUPFAM" id="SSF48452">
    <property type="entry name" value="TPR-like"/>
    <property type="match status" value="1"/>
</dbReference>
<dbReference type="InterPro" id="IPR012944">
    <property type="entry name" value="SusD_RagB_dom"/>
</dbReference>
<dbReference type="Pfam" id="PF07980">
    <property type="entry name" value="SusD_RagB"/>
    <property type="match status" value="1"/>
</dbReference>
<reference evidence="8 9" key="1">
    <citation type="journal article" date="2019" name="Nat. Med.">
        <title>A library of human gut bacterial isolates paired with longitudinal multiomics data enables mechanistic microbiome research.</title>
        <authorList>
            <person name="Poyet M."/>
            <person name="Groussin M."/>
            <person name="Gibbons S.M."/>
            <person name="Avila-Pacheco J."/>
            <person name="Jiang X."/>
            <person name="Kearney S.M."/>
            <person name="Perrotta A.R."/>
            <person name="Berdy B."/>
            <person name="Zhao S."/>
            <person name="Lieberman T.D."/>
            <person name="Swanson P.K."/>
            <person name="Smith M."/>
            <person name="Roesemann S."/>
            <person name="Alexander J.E."/>
            <person name="Rich S.A."/>
            <person name="Livny J."/>
            <person name="Vlamakis H."/>
            <person name="Clish C."/>
            <person name="Bullock K."/>
            <person name="Deik A."/>
            <person name="Scott J."/>
            <person name="Pierce K.A."/>
            <person name="Xavier R.J."/>
            <person name="Alm E.J."/>
        </authorList>
    </citation>
    <scope>NUCLEOTIDE SEQUENCE [LARGE SCALE GENOMIC DNA]</scope>
    <source>
        <strain evidence="8 9">BIOML-A165</strain>
    </source>
</reference>
<evidence type="ECO:0000259" key="6">
    <source>
        <dbReference type="Pfam" id="PF07980"/>
    </source>
</evidence>
<dbReference type="Gene3D" id="1.25.40.390">
    <property type="match status" value="1"/>
</dbReference>
<feature type="domain" description="SusD-like N-terminal" evidence="7">
    <location>
        <begin position="75"/>
        <end position="217"/>
    </location>
</feature>
<keyword evidence="4" id="KW-0472">Membrane</keyword>
<evidence type="ECO:0000313" key="8">
    <source>
        <dbReference type="EMBL" id="KAB4453637.1"/>
    </source>
</evidence>